<evidence type="ECO:0000256" key="3">
    <source>
        <dbReference type="PROSITE-ProRule" id="PRU00023"/>
    </source>
</evidence>
<name>A0A2T2ZTL7_9PEZI</name>
<feature type="repeat" description="ANK" evidence="3">
    <location>
        <begin position="379"/>
        <end position="422"/>
    </location>
</feature>
<dbReference type="InterPro" id="IPR050745">
    <property type="entry name" value="Multifunctional_regulatory"/>
</dbReference>
<organism evidence="5 6">
    <name type="scientific">Coniella lustricola</name>
    <dbReference type="NCBI Taxonomy" id="2025994"/>
    <lineage>
        <taxon>Eukaryota</taxon>
        <taxon>Fungi</taxon>
        <taxon>Dikarya</taxon>
        <taxon>Ascomycota</taxon>
        <taxon>Pezizomycotina</taxon>
        <taxon>Sordariomycetes</taxon>
        <taxon>Sordariomycetidae</taxon>
        <taxon>Diaporthales</taxon>
        <taxon>Schizoparmaceae</taxon>
        <taxon>Coniella</taxon>
    </lineage>
</organism>
<keyword evidence="6" id="KW-1185">Reference proteome</keyword>
<dbReference type="SUPFAM" id="SSF48403">
    <property type="entry name" value="Ankyrin repeat"/>
    <property type="match status" value="1"/>
</dbReference>
<keyword evidence="1" id="KW-0677">Repeat</keyword>
<dbReference type="Pfam" id="PF00023">
    <property type="entry name" value="Ank"/>
    <property type="match status" value="1"/>
</dbReference>
<dbReference type="GO" id="GO:0005634">
    <property type="term" value="C:nucleus"/>
    <property type="evidence" value="ECO:0007669"/>
    <property type="project" value="TreeGrafter"/>
</dbReference>
<sequence>MNSPPPPASHVSSYQSFRQRRAFDWEGYSTPKGWETQESAVTDDDGAELYETECSSLKRAIIENDDANLLKRYLDKSPCSIGPHDMSEPDYVKHFHLAASCGSTNALRVMLEHWHERRDTLHVDAQVPSWLLGSACAAGRVETALFLMDESLPWARDMGNMHGLRPENARNSDNSHCKSAILTTASAYSASSVTGTPPLHRLEEMMSMLLDKGACARDFQPNKTLFGPWTGFLTRGEGSAGEKVSQTVLSSAMAGASGDTVKRLVHKGADVHVHATIAYMDRVFLGPPELYAWSVTPLHIGSLHLNAAGIQALFDCRGSEATVADMVMCRDSYGRTPLHWAAGSWHIEAMARTNEASAIDTIKLLLAANRDIINMRDEAGDTPLHYAARNYRLSVGSPNKTWFSAIFTLLFENGADASLRSNKGRTPLHQMFYRPWGVVQSPPNSLDAACIELFLAHGAKLGDKAEADGRTVLHYAARNLQDPQTVQFLRSQSLKGCSHDDVGLLYARDAMDNTPLHVAAAQGVLFSSGAQCVTPQDRIKAQQEMMRILLPPLFLLDQENADGMTPRQLRKERIRIWWQDYEAQQAAAADRAMGRGRGRGRVASRGTRRGHGTTILSPNSQDISDV</sequence>
<protein>
    <submittedName>
        <fullName evidence="5">Ankyrin repeat-containing domain protein</fullName>
    </submittedName>
</protein>
<feature type="region of interest" description="Disordered" evidence="4">
    <location>
        <begin position="592"/>
        <end position="626"/>
    </location>
</feature>
<accession>A0A2T2ZTL7</accession>
<feature type="compositionally biased region" description="Polar residues" evidence="4">
    <location>
        <begin position="614"/>
        <end position="626"/>
    </location>
</feature>
<dbReference type="GO" id="GO:0005737">
    <property type="term" value="C:cytoplasm"/>
    <property type="evidence" value="ECO:0007669"/>
    <property type="project" value="TreeGrafter"/>
</dbReference>
<reference evidence="5 6" key="1">
    <citation type="journal article" date="2018" name="Mycol. Prog.">
        <title>Coniella lustricola, a new species from submerged detritus.</title>
        <authorList>
            <person name="Raudabaugh D.B."/>
            <person name="Iturriaga T."/>
            <person name="Carver A."/>
            <person name="Mondo S."/>
            <person name="Pangilinan J."/>
            <person name="Lipzen A."/>
            <person name="He G."/>
            <person name="Amirebrahimi M."/>
            <person name="Grigoriev I.V."/>
            <person name="Miller A.N."/>
        </authorList>
    </citation>
    <scope>NUCLEOTIDE SEQUENCE [LARGE SCALE GENOMIC DNA]</scope>
    <source>
        <strain evidence="5 6">B22-T-1</strain>
    </source>
</reference>
<gene>
    <name evidence="5" type="ORF">BD289DRAFT_378749</name>
</gene>
<evidence type="ECO:0000313" key="6">
    <source>
        <dbReference type="Proteomes" id="UP000241462"/>
    </source>
</evidence>
<evidence type="ECO:0000313" key="5">
    <source>
        <dbReference type="EMBL" id="PSR76290.1"/>
    </source>
</evidence>
<dbReference type="PANTHER" id="PTHR24189">
    <property type="entry name" value="MYOTROPHIN"/>
    <property type="match status" value="1"/>
</dbReference>
<feature type="compositionally biased region" description="Basic residues" evidence="4">
    <location>
        <begin position="594"/>
        <end position="611"/>
    </location>
</feature>
<evidence type="ECO:0000256" key="1">
    <source>
        <dbReference type="ARBA" id="ARBA00022737"/>
    </source>
</evidence>
<dbReference type="PANTHER" id="PTHR24189:SF50">
    <property type="entry name" value="ANKYRIN REPEAT AND SOCS BOX PROTEIN 2"/>
    <property type="match status" value="1"/>
</dbReference>
<proteinExistence type="predicted"/>
<dbReference type="SMART" id="SM00248">
    <property type="entry name" value="ANK"/>
    <property type="match status" value="5"/>
</dbReference>
<dbReference type="OrthoDB" id="823504at2759"/>
<dbReference type="InParanoid" id="A0A2T2ZTL7"/>
<evidence type="ECO:0000256" key="2">
    <source>
        <dbReference type="ARBA" id="ARBA00023043"/>
    </source>
</evidence>
<dbReference type="PROSITE" id="PS50088">
    <property type="entry name" value="ANK_REPEAT"/>
    <property type="match status" value="1"/>
</dbReference>
<dbReference type="STRING" id="2025994.A0A2T2ZTL7"/>
<evidence type="ECO:0000256" key="4">
    <source>
        <dbReference type="SAM" id="MobiDB-lite"/>
    </source>
</evidence>
<dbReference type="InterPro" id="IPR002110">
    <property type="entry name" value="Ankyrin_rpt"/>
</dbReference>
<dbReference type="Proteomes" id="UP000241462">
    <property type="component" value="Unassembled WGS sequence"/>
</dbReference>
<dbReference type="InterPro" id="IPR036770">
    <property type="entry name" value="Ankyrin_rpt-contain_sf"/>
</dbReference>
<dbReference type="EMBL" id="KZ678714">
    <property type="protein sequence ID" value="PSR76290.1"/>
    <property type="molecule type" value="Genomic_DNA"/>
</dbReference>
<keyword evidence="2 3" id="KW-0040">ANK repeat</keyword>
<dbReference type="AlphaFoldDB" id="A0A2T2ZTL7"/>
<dbReference type="Gene3D" id="1.25.40.20">
    <property type="entry name" value="Ankyrin repeat-containing domain"/>
    <property type="match status" value="1"/>
</dbReference>